<dbReference type="InterPro" id="IPR011050">
    <property type="entry name" value="Pectin_lyase_fold/virulence"/>
</dbReference>
<organism evidence="3 4">
    <name type="scientific">Aliidongia dinghuensis</name>
    <dbReference type="NCBI Taxonomy" id="1867774"/>
    <lineage>
        <taxon>Bacteria</taxon>
        <taxon>Pseudomonadati</taxon>
        <taxon>Pseudomonadota</taxon>
        <taxon>Alphaproteobacteria</taxon>
        <taxon>Rhodospirillales</taxon>
        <taxon>Dongiaceae</taxon>
        <taxon>Aliidongia</taxon>
    </lineage>
</organism>
<sequence length="3916" mass="389566">MPVAVFRRSELLRAVLMAGVSGMTLLGTQTPARARNILSAGPAAPATAAAIDAAAANASATAMAQQSMNALSRATQALQAVQAAQSAARNLALSASATVPDGLTPGGLVPYPGATTDAALQAQGIVWQNAQLPTQVTAPNGTVDVTVRQTAPKALLTWQSFNIGKNTTLDFDQQGNSQWTVLNRVLAGPPDPVTGARVQAAPSQILGKINAPGQVYVINQNGIIFGGSAQVNVHALIASSLDIGLPTSNLGERNAYFNNANNSELTFSAQYLIDRSASGIDGVKVAQSAPGTAALTPTFTLLSDAMEGDVTVAPGAVIATPALSSSNESLGSVVLAGPNVTNQGSILVPDGQAILVAARHFTLDSNSQALLTQNGVDPSRYDPNLRGSIVRTGLDDLPADKFLFGNNSPNLTLSGISVAHNDMVVLAAGDPFAWAGRVTSSGVISADRGNITLVGQAVSVDGVLSLTTSVNQNGSIDILATPSWSYQSLVGGDGFVYYFPVADAGAITLGANATVEILADTTVQADGTLKTLPSDATSSAQFRNSVITMKAEDGSVQTTPASLVIGTGTLQAFKTPGQITIDGGALVKAPSASLTLSAGDPIADNTTNTSSTYQRPATVTAGLVIEAGATLDVSGLMDVELPMSSNLITVSRVGLNELADDPLQRNSFLYRQPVVLDRRLHGTRADGSTWEGSPLLNANGYVDAYGRTVGELLQPGGSIQLNGAAVVSSGSVLNISGGYVHYQAGNLATTRVLGADGHIYDIGTANLSVPIVGFAGRMTVDHAHWGVSETYVSALINGGPGLYQAAYDQGANAGALTVTGPSIVEGTILAGVTVGVFQHAGVGPYSSSEPQGGTFNLSPSAAPTTPPDERFWPTLDLTIAKTAPEVLPAAFAPGDALATSQFDHVTLSSDALNASGLATLNLVAADNITVAPDAALALPNGGKLSLSAQIVAIGGTITAHSGSIAISLAPDAPNYFAGLTPTAQPPRVGFTLDAGAVLDVSGLWVNDAGATNALGTSDVNGGTVSIADQPANLQNPNADFVPDVASVTLAQGSLIDLTGGGHVATNGTLSVDSTGVPLGRGGNLSIVLHGTQQGSPGQLPSTPDTAGLPAPQRRGFLDDSIAIGATIRDAGFQGGGSFTLTAPSIRVGTGTLGGTGGDITVPIGFLENAGFGSYSLTGDFTATVDSGSVIDLTQKQLIPNANAASASSIAAAATLGQRTGDQRRPVNFSLAGLGWTAFDIGETSATGSVALDRALVADGVQILADPGAAISLSAVGQLTFGGRIVAPGGAVSLSEQHLVVRLSDQAAAIELSPEATLFVRPGSVIDVSGAFVADPVGSVVVQGRQIQAGTVQPGGTVTFSATALEVPAGVTVNVSGGTGIVDLLSGTTTGLGGGRYAATTVGSDAGAVTIAAASSLETTGLNDTADANAGYGAFEGTIAAAGGTPTNAGGHVTVSSAAVIVTDGGSVLPADAQPGQMPATVSTGFVLPAQTLVGGGVDWVTLTATNLAGSGTVAFSGSPTLALGRELDIQAANIAWLPSGTVDPAAAIPAGTLNGAVTLSAPYLSIAGVSGLNSASALAAPSAVTLNIAAGTIDLAGFTATQGFTTVDLASTGDIRFVPQGTTNLAGLIVGGDVTLAAAQIYPATGVTGLVRSTGATGTITVARTGAAAPVPLSAGGTLVLDAATIEQGGVLRAPLGTIILGPAAAYVSTLGTDVAANKIDLLPDSVTSTSLDGGVVPYGHTVAQTDWYYYGSNGGIAPSGGNASVPITSLPEQQVYINGTRITEAAGATLDLSGGGDVVAPEFVPGLGGSQNVLRTSLTGNANATVYAILPGAQPNVAPVDLDLTGGKAEATHGQTITTLGNIPGLPAGTYTLYPGDYANLAGAFRVELRSGTTDFSAGTAVRMPDGGYTVAATTGIAGTAIQSSRTQAYSIMSGTAWRQYSQINSTSGNSYFANLAATANIVAPRLPVDAGHLTLGATTGLVLQGTNLFQAGAGGRGGEADITGAQIEVASAGVAPQAGYLVLDPADLRDLNVDSLLLGGTRTSTTAGEQLTATATSMLVDTTAADPLTNPELILVTGTVGGTAGQLTIAPGSVVEALGTASAVTTPIVAGTTSFLRLSNAGLVTVTRQAAAPTQDLIAIGAGAVLDGGASLLMSAAGDATIDNSAEIGATAIDLGASHINIGAPAGVTGTDIGPATLAQLAQAKVVILRGTQAITFYQGLSIGNGSGAFTFDTPVLAADPAAAGTVQISGNTVTFTNDLGASPSVAPTAGSVALAVNANQIGIGGTDKVINGFGSVALTAGTEILVGTGGTTKGGLQTVPTGSLTTTADLLLSTPQLVLANASKQSIATSGQFKLVGLAGAGATGTDQLGGRLDVDAGSIDIEGTIFARAGAVNLRARTGDLTLGSTAKILAGGYEQNFVATVVDVGAGAVTLAADQGNITLAGGGLIDLAGVGRGDGGSLSVTLGSAASTLSLAGTVTAAGGNAGAGSSAFTLNSQGTVALDDVARLVATAGFKNRIAVTSGSGDLALSVGMTAQEVDLDAEGGRVTVSGTIDSSGTRGGHIALYGADGVTLTSTAQLLARASNATAHAGLVEIGTSGSGQLDLEAGSMIDVTGGAGIYGLSGGGTIHFRAPFASFGSNILQSTLVGPTAVIFEPFKTVDVSQINGAVINQSTWAGVPGDPNNPGIIGGFMSDTDTTGIEAQVAALYPQLAALGVLHVQPGLELDNFDKNANNGGITFQDLNQVDPIAGAPTPLAIDFSALRFGAAHNEPGWLTVRAVGDITLDATFSDGFQPDPGSGLATDAGAPLMTWSGSGPLPLSWSYRFTSGAAVASANPTATAAAGQGNLLIGDTNALSLSFGNPSVLIRTGTGSIDLAAGGSISLLNVYAEVYTAGVNTPNPAGFSNGSEYNAISTYGLFGAGSDPTLAIPTGSGDITIKARGDFNQPGVVQTAPGLTGYYLAWSSYAANTANNVPWLGFDGSSTSNPSVDGLFGSDPSSFGSATSQSAEFVDFAALGNAGNLYTFGGPVAPATGAGIAAIGGGSISLSAGGNVNDAFLYVVSPFRVTGGLSAGAPTVMTRYGSGNLTVAAGGNIAGGVAYVDNGLARISAGDAVTSTATPQGIQASGLAATGLAIGLGDASALVTARNGIDIAQVFQAAQGINGIGGGALPNVGALTQMSLYGLNDQLTMVTAAGDLTSEFGSYAPPTVDLVSPRGTIQLTGNWTLAPSPTGTLDLLASDAVQFEGTVQMLDINPDLLGTPLHPSSRALFDEVQPQLYHFANLLTQGVGDGTYPTAPVDGANNYLLHDGPVPLHAGDTTPAYIVALNGDIAVGAGNPNDPVQIANLNGLGEAFNPSNKVNSLILPKAAVIWAGRSIYGLTYSGQNVSPLDTTLIRAGQDISYTPGALYQLFSFSTPSIAGAAATSFTIGGPGQFDLIAGRSINLSPSSSSGPEGVQAVGNLINPWLPKASAQINLLYGVGPGLDQTAFANRYLDPALGVGQPGGYAAAALVAYMDTRAAELAAEGGTAGSTDLTPAEAYTAFLALSPADQLPLIEQVFFAELRSIAPDPNSAVISNPARAFAAIDTLFPPADGYTDQSAAAPQRQTTGNLRMLNSVVRTEFGSSINILGPGGNALLGSLTLDPTLPPNYQGIFTARGGSINVFLDGNFTVNNSRVFTEQGGDETIYSANGNIDAGRGKKTASFNPPLTVLYDGGLVASINPSGTVTGSGIGTLVTVPGSPRGNIYLLAPHGDVDAGDAGIHASGNVTVLALQVLNADNIQAAGTTVGLPTTVAPNTGLLAAASNTAGAAVAAAEETAQRTRQPAVNTELPSIITVEVIGYGGASPQDKNPAPADRRRQSSDARPTAPDPRDAVQVVGVGELSRDQMRDRVQALADQRRRSGAQSSSGEGARGPD</sequence>
<dbReference type="SUPFAM" id="SSF51126">
    <property type="entry name" value="Pectin lyase-like"/>
    <property type="match status" value="1"/>
</dbReference>
<evidence type="ECO:0000313" key="3">
    <source>
        <dbReference type="EMBL" id="GGF47647.1"/>
    </source>
</evidence>
<gene>
    <name evidence="3" type="ORF">GCM10011611_62550</name>
</gene>
<evidence type="ECO:0000259" key="2">
    <source>
        <dbReference type="SMART" id="SM00912"/>
    </source>
</evidence>
<accession>A0A8J3E5H9</accession>
<reference evidence="3" key="2">
    <citation type="submission" date="2020-09" db="EMBL/GenBank/DDBJ databases">
        <authorList>
            <person name="Sun Q."/>
            <person name="Zhou Y."/>
        </authorList>
    </citation>
    <scope>NUCLEOTIDE SEQUENCE</scope>
    <source>
        <strain evidence="3">CGMCC 1.15725</strain>
    </source>
</reference>
<dbReference type="Gene3D" id="2.160.20.10">
    <property type="entry name" value="Single-stranded right-handed beta-helix, Pectin lyase-like"/>
    <property type="match status" value="1"/>
</dbReference>
<dbReference type="InterPro" id="IPR050909">
    <property type="entry name" value="Bact_Autotransporter_VF"/>
</dbReference>
<evidence type="ECO:0000313" key="4">
    <source>
        <dbReference type="Proteomes" id="UP000646365"/>
    </source>
</evidence>
<feature type="compositionally biased region" description="Basic and acidic residues" evidence="1">
    <location>
        <begin position="3883"/>
        <end position="3900"/>
    </location>
</feature>
<dbReference type="PANTHER" id="PTHR12338">
    <property type="entry name" value="AUTOTRANSPORTER"/>
    <property type="match status" value="1"/>
</dbReference>
<dbReference type="NCBIfam" id="TIGR01901">
    <property type="entry name" value="adhes_NPXG"/>
    <property type="match status" value="1"/>
</dbReference>
<dbReference type="InterPro" id="IPR012334">
    <property type="entry name" value="Pectin_lyas_fold"/>
</dbReference>
<dbReference type="InterPro" id="IPR008638">
    <property type="entry name" value="FhaB/CdiA-like_TPS"/>
</dbReference>
<dbReference type="SMART" id="SM00912">
    <property type="entry name" value="Haemagg_act"/>
    <property type="match status" value="1"/>
</dbReference>
<proteinExistence type="predicted"/>
<dbReference type="Proteomes" id="UP000646365">
    <property type="component" value="Unassembled WGS sequence"/>
</dbReference>
<dbReference type="InterPro" id="IPR021026">
    <property type="entry name" value="Filamn_hemagglutn_DUF3739"/>
</dbReference>
<dbReference type="EMBL" id="BMJQ01000026">
    <property type="protein sequence ID" value="GGF47647.1"/>
    <property type="molecule type" value="Genomic_DNA"/>
</dbReference>
<feature type="compositionally biased region" description="Polar residues" evidence="1">
    <location>
        <begin position="847"/>
        <end position="863"/>
    </location>
</feature>
<comment type="caution">
    <text evidence="3">The sequence shown here is derived from an EMBL/GenBank/DDBJ whole genome shotgun (WGS) entry which is preliminary data.</text>
</comment>
<dbReference type="PANTHER" id="PTHR12338:SF5">
    <property type="entry name" value="ANTIGEN 43-RELATED"/>
    <property type="match status" value="1"/>
</dbReference>
<dbReference type="Pfam" id="PF12545">
    <property type="entry name" value="DUF3739"/>
    <property type="match status" value="1"/>
</dbReference>
<feature type="region of interest" description="Disordered" evidence="1">
    <location>
        <begin position="3842"/>
        <end position="3916"/>
    </location>
</feature>
<feature type="domain" description="Filamentous haemagglutinin FhaB/tRNA nuclease CdiA-like TPS" evidence="2">
    <location>
        <begin position="117"/>
        <end position="247"/>
    </location>
</feature>
<keyword evidence="4" id="KW-1185">Reference proteome</keyword>
<feature type="region of interest" description="Disordered" evidence="1">
    <location>
        <begin position="847"/>
        <end position="867"/>
    </location>
</feature>
<protein>
    <recommendedName>
        <fullName evidence="2">Filamentous haemagglutinin FhaB/tRNA nuclease CdiA-like TPS domain-containing protein</fullName>
    </recommendedName>
</protein>
<reference evidence="3" key="1">
    <citation type="journal article" date="2014" name="Int. J. Syst. Evol. Microbiol.">
        <title>Complete genome sequence of Corynebacterium casei LMG S-19264T (=DSM 44701T), isolated from a smear-ripened cheese.</title>
        <authorList>
            <consortium name="US DOE Joint Genome Institute (JGI-PGF)"/>
            <person name="Walter F."/>
            <person name="Albersmeier A."/>
            <person name="Kalinowski J."/>
            <person name="Ruckert C."/>
        </authorList>
    </citation>
    <scope>NUCLEOTIDE SEQUENCE</scope>
    <source>
        <strain evidence="3">CGMCC 1.15725</strain>
    </source>
</reference>
<name>A0A8J3E5H9_9PROT</name>
<dbReference type="Pfam" id="PF05860">
    <property type="entry name" value="TPS"/>
    <property type="match status" value="1"/>
</dbReference>
<evidence type="ECO:0000256" key="1">
    <source>
        <dbReference type="SAM" id="MobiDB-lite"/>
    </source>
</evidence>